<name>A0A127JUZ0_9BURK</name>
<protein>
    <recommendedName>
        <fullName evidence="3">DUF2817 domain-containing protein</fullName>
    </recommendedName>
</protein>
<dbReference type="EMBL" id="CP010951">
    <property type="protein sequence ID" value="AMO23827.1"/>
    <property type="molecule type" value="Genomic_DNA"/>
</dbReference>
<dbReference type="OrthoDB" id="4014363at2"/>
<dbReference type="PATRIC" id="fig|94132.3.peg.2903"/>
<gene>
    <name evidence="1" type="ORF">UC35_14265</name>
</gene>
<evidence type="ECO:0000313" key="2">
    <source>
        <dbReference type="Proteomes" id="UP000070433"/>
    </source>
</evidence>
<evidence type="ECO:0000313" key="1">
    <source>
        <dbReference type="EMBL" id="AMO23827.1"/>
    </source>
</evidence>
<sequence length="365" mass="39749">MNAPEDAFAASYGQARRKFLEAARAAGLQVESRIHPGQGRDGEELAMDIAREGPPEASRLLVLTSACHGIEGYCGSGVQVAALGDGAWRQYARERGVAVLYVHALNPHGFSHGRRVTQENVDLNRNFHDFGAALPANPAYGELHPLLLPATWPPTPEVQQAVLRYVAERGEPALQAAVSRGQHEFPDGLFFGGTAPTWSNLAVREVLRAHARRAARLGWIDFHTGLGPNGVGERIFAGPDDGASIARARAWWDSGGATPVTSMYDGSSTSAFLTGLMWIAARQECPQAEFTSIALEYGTLPVMQVMEALRGDHWLHAHPQAPSELADGIRQRMREAFYTDTPEWKRQVLEQARQALYQAVDGLAV</sequence>
<dbReference type="SUPFAM" id="SSF53187">
    <property type="entry name" value="Zn-dependent exopeptidases"/>
    <property type="match status" value="2"/>
</dbReference>
<proteinExistence type="predicted"/>
<dbReference type="AlphaFoldDB" id="A0A127JUZ0"/>
<organism evidence="1 2">
    <name type="scientific">Ramlibacter tataouinensis</name>
    <dbReference type="NCBI Taxonomy" id="94132"/>
    <lineage>
        <taxon>Bacteria</taxon>
        <taxon>Pseudomonadati</taxon>
        <taxon>Pseudomonadota</taxon>
        <taxon>Betaproteobacteria</taxon>
        <taxon>Burkholderiales</taxon>
        <taxon>Comamonadaceae</taxon>
        <taxon>Ramlibacter</taxon>
    </lineage>
</organism>
<dbReference type="Gene3D" id="3.40.630.10">
    <property type="entry name" value="Zn peptidases"/>
    <property type="match status" value="1"/>
</dbReference>
<dbReference type="CDD" id="cd06233">
    <property type="entry name" value="M14-like"/>
    <property type="match status" value="1"/>
</dbReference>
<reference evidence="1 2" key="1">
    <citation type="journal article" date="2014" name="Int. J. Syst. Evol. Microbiol.">
        <title>Ramlibacter solisilvae sp. nov., isolated from forest soil, and emended description of the genus Ramlibacter.</title>
        <authorList>
            <person name="Lee H.J."/>
            <person name="Lee S.H."/>
            <person name="Lee S.S."/>
            <person name="Lee J.S."/>
            <person name="Kim Y."/>
            <person name="Kim S.C."/>
            <person name="Jeon C.O."/>
        </authorList>
    </citation>
    <scope>NUCLEOTIDE SEQUENCE [LARGE SCALE GENOMIC DNA]</scope>
    <source>
        <strain evidence="1 2">5-10</strain>
    </source>
</reference>
<evidence type="ECO:0008006" key="3">
    <source>
        <dbReference type="Google" id="ProtNLM"/>
    </source>
</evidence>
<dbReference type="RefSeq" id="WP_061500794.1">
    <property type="nucleotide sequence ID" value="NZ_CP010951.1"/>
</dbReference>
<dbReference type="Pfam" id="PF10994">
    <property type="entry name" value="DUF2817"/>
    <property type="match status" value="1"/>
</dbReference>
<dbReference type="InterPro" id="IPR021259">
    <property type="entry name" value="DUF2817"/>
</dbReference>
<dbReference type="Proteomes" id="UP000070433">
    <property type="component" value="Chromosome"/>
</dbReference>
<accession>A0A127JUZ0</accession>
<keyword evidence="2" id="KW-1185">Reference proteome</keyword>